<dbReference type="AlphaFoldDB" id="A0A2P1BNM6"/>
<dbReference type="EMBL" id="MG700548">
    <property type="protein sequence ID" value="AVI43299.1"/>
    <property type="molecule type" value="Genomic_DNA"/>
</dbReference>
<proteinExistence type="predicted"/>
<feature type="region of interest" description="Disordered" evidence="1">
    <location>
        <begin position="98"/>
        <end position="132"/>
    </location>
</feature>
<organism evidence="2">
    <name type="scientific">Klebsiella pneumoniae</name>
    <dbReference type="NCBI Taxonomy" id="573"/>
    <lineage>
        <taxon>Bacteria</taxon>
        <taxon>Pseudomonadati</taxon>
        <taxon>Pseudomonadota</taxon>
        <taxon>Gammaproteobacteria</taxon>
        <taxon>Enterobacterales</taxon>
        <taxon>Enterobacteriaceae</taxon>
        <taxon>Klebsiella/Raoultella group</taxon>
        <taxon>Klebsiella</taxon>
        <taxon>Klebsiella pneumoniae complex</taxon>
    </lineage>
</organism>
<evidence type="ECO:0000313" key="2">
    <source>
        <dbReference type="EMBL" id="AVI43299.1"/>
    </source>
</evidence>
<geneLocation type="plasmid" evidence="2">
    <name>pUJ-1KPC</name>
</geneLocation>
<feature type="compositionally biased region" description="Basic residues" evidence="1">
    <location>
        <begin position="99"/>
        <end position="110"/>
    </location>
</feature>
<dbReference type="SUPFAM" id="SSF53335">
    <property type="entry name" value="S-adenosyl-L-methionine-dependent methyltransferases"/>
    <property type="match status" value="1"/>
</dbReference>
<evidence type="ECO:0000256" key="1">
    <source>
        <dbReference type="SAM" id="MobiDB-lite"/>
    </source>
</evidence>
<dbReference type="InterPro" id="IPR029063">
    <property type="entry name" value="SAM-dependent_MTases_sf"/>
</dbReference>
<reference evidence="2" key="1">
    <citation type="submission" date="2017-12" db="EMBL/GenBank/DDBJ databases">
        <title>Insights into the successfully spreading KPC-encoding IncII plasmids.</title>
        <authorList>
            <person name="Brandt C."/>
            <person name="Pletz M.W."/>
            <person name="Makarewicz O."/>
        </authorList>
    </citation>
    <scope>NUCLEOTIDE SEQUENCE</scope>
    <source>
        <strain evidence="2">UR15381</strain>
        <plasmid evidence="2">pUJ-1KPC</plasmid>
    </source>
</reference>
<protein>
    <submittedName>
        <fullName evidence="2">Uncharacterized protein</fullName>
    </submittedName>
</protein>
<keyword evidence="2" id="KW-0614">Plasmid</keyword>
<sequence length="132" mass="14468">MIRTLYDPTCGTGGFLTDAMNHVGTTVTATRSRQCWCRTGRSWSRKPMRLCGRYADPPFGVGPAEICRRTFVRAARCPTTSLPVSVSTTACPIRLSARNGRRTKPLSKRNTKGELGRFGPGLPKISDGSMLF</sequence>
<name>A0A2P1BNM6_KLEPN</name>
<accession>A0A2P1BNM6</accession>